<organism evidence="3 4">
    <name type="scientific">Morganella psychrotolerans</name>
    <dbReference type="NCBI Taxonomy" id="368603"/>
    <lineage>
        <taxon>Bacteria</taxon>
        <taxon>Pseudomonadati</taxon>
        <taxon>Pseudomonadota</taxon>
        <taxon>Gammaproteobacteria</taxon>
        <taxon>Enterobacterales</taxon>
        <taxon>Morganellaceae</taxon>
        <taxon>Morganella</taxon>
    </lineage>
</organism>
<dbReference type="OrthoDB" id="6522084at2"/>
<comment type="caution">
    <text evidence="3">The sequence shown here is derived from an EMBL/GenBank/DDBJ whole genome shotgun (WGS) entry which is preliminary data.</text>
</comment>
<accession>A0A1B8HUQ8</accession>
<dbReference type="NCBIfam" id="NF003476">
    <property type="entry name" value="PRK05114.1"/>
    <property type="match status" value="1"/>
</dbReference>
<dbReference type="RefSeq" id="WP_067398664.1">
    <property type="nucleotide sequence ID" value="NZ_LZEY01000001.1"/>
</dbReference>
<comment type="similarity">
    <text evidence="1">Belongs to the UPF0181 family.</text>
</comment>
<evidence type="ECO:0000313" key="3">
    <source>
        <dbReference type="EMBL" id="OBU13607.1"/>
    </source>
</evidence>
<dbReference type="AlphaFoldDB" id="A0A1B8HUQ8"/>
<feature type="region of interest" description="Disordered" evidence="2">
    <location>
        <begin position="48"/>
        <end position="97"/>
    </location>
</feature>
<dbReference type="Proteomes" id="UP000092377">
    <property type="component" value="Unassembled WGS sequence"/>
</dbReference>
<evidence type="ECO:0000256" key="2">
    <source>
        <dbReference type="SAM" id="MobiDB-lite"/>
    </source>
</evidence>
<sequence length="97" mass="10813">MSTGIPVLNHEEQQAAVERIHTLMQKGMSSGEAIAQVAAELREQHQGGEQVRVLFDEDDADDDVTDENATEGYETDNYDAESDDYDNYDGDSDDNDR</sequence>
<dbReference type="InterPro" id="IPR005371">
    <property type="entry name" value="UPF0181"/>
</dbReference>
<keyword evidence="4" id="KW-1185">Reference proteome</keyword>
<gene>
    <name evidence="3" type="ORF">AYY18_00130</name>
</gene>
<dbReference type="EMBL" id="LZEY01000001">
    <property type="protein sequence ID" value="OBU13607.1"/>
    <property type="molecule type" value="Genomic_DNA"/>
</dbReference>
<feature type="compositionally biased region" description="Acidic residues" evidence="2">
    <location>
        <begin position="56"/>
        <end position="97"/>
    </location>
</feature>
<dbReference type="Pfam" id="PF03701">
    <property type="entry name" value="UPF0181"/>
    <property type="match status" value="1"/>
</dbReference>
<reference evidence="4" key="1">
    <citation type="submission" date="2016-06" db="EMBL/GenBank/DDBJ databases">
        <authorList>
            <person name="Butler K."/>
        </authorList>
    </citation>
    <scope>NUCLEOTIDE SEQUENCE [LARGE SCALE GENOMIC DNA]</scope>
    <source>
        <strain evidence="4">GCSL-Mp20</strain>
    </source>
</reference>
<evidence type="ECO:0000256" key="1">
    <source>
        <dbReference type="HAMAP-Rule" id="MF_00507"/>
    </source>
</evidence>
<protein>
    <recommendedName>
        <fullName evidence="1">UPF0181 protein AYY18_00130</fullName>
    </recommendedName>
</protein>
<dbReference type="HAMAP" id="MF_00507">
    <property type="entry name" value="UPF0181"/>
    <property type="match status" value="1"/>
</dbReference>
<proteinExistence type="inferred from homology"/>
<evidence type="ECO:0000313" key="4">
    <source>
        <dbReference type="Proteomes" id="UP000092377"/>
    </source>
</evidence>
<name>A0A1B8HUQ8_9GAMM</name>